<evidence type="ECO:0000259" key="1">
    <source>
        <dbReference type="Pfam" id="PF24758"/>
    </source>
</evidence>
<accession>A0A565BY88</accession>
<dbReference type="AlphaFoldDB" id="A0A565BY88"/>
<protein>
    <recommendedName>
        <fullName evidence="1">F-box/LRR-repeat protein 15/At3g58940/PEG3-like LRR domain-containing protein</fullName>
    </recommendedName>
</protein>
<organism evidence="2 3">
    <name type="scientific">Arabis nemorensis</name>
    <dbReference type="NCBI Taxonomy" id="586526"/>
    <lineage>
        <taxon>Eukaryota</taxon>
        <taxon>Viridiplantae</taxon>
        <taxon>Streptophyta</taxon>
        <taxon>Embryophyta</taxon>
        <taxon>Tracheophyta</taxon>
        <taxon>Spermatophyta</taxon>
        <taxon>Magnoliopsida</taxon>
        <taxon>eudicotyledons</taxon>
        <taxon>Gunneridae</taxon>
        <taxon>Pentapetalae</taxon>
        <taxon>rosids</taxon>
        <taxon>malvids</taxon>
        <taxon>Brassicales</taxon>
        <taxon>Brassicaceae</taxon>
        <taxon>Arabideae</taxon>
        <taxon>Arabis</taxon>
    </lineage>
</organism>
<evidence type="ECO:0000313" key="3">
    <source>
        <dbReference type="Proteomes" id="UP000489600"/>
    </source>
</evidence>
<dbReference type="Gene3D" id="3.80.10.10">
    <property type="entry name" value="Ribonuclease Inhibitor"/>
    <property type="match status" value="1"/>
</dbReference>
<dbReference type="InterPro" id="IPR055294">
    <property type="entry name" value="FBL60-like"/>
</dbReference>
<dbReference type="SUPFAM" id="SSF52058">
    <property type="entry name" value="L domain-like"/>
    <property type="match status" value="1"/>
</dbReference>
<dbReference type="InterPro" id="IPR032675">
    <property type="entry name" value="LRR_dom_sf"/>
</dbReference>
<dbReference type="PANTHER" id="PTHR31293:SF22">
    <property type="entry name" value="BNAC06G06520D PROTEIN"/>
    <property type="match status" value="1"/>
</dbReference>
<gene>
    <name evidence="2" type="ORF">ANE_LOCUS16741</name>
</gene>
<dbReference type="PANTHER" id="PTHR31293">
    <property type="entry name" value="RNI-LIKE SUPERFAMILY PROTEIN"/>
    <property type="match status" value="1"/>
</dbReference>
<name>A0A565BY88_9BRAS</name>
<keyword evidence="3" id="KW-1185">Reference proteome</keyword>
<dbReference type="Pfam" id="PF24758">
    <property type="entry name" value="LRR_At5g56370"/>
    <property type="match status" value="1"/>
</dbReference>
<feature type="domain" description="F-box/LRR-repeat protein 15/At3g58940/PEG3-like LRR" evidence="1">
    <location>
        <begin position="69"/>
        <end position="170"/>
    </location>
</feature>
<dbReference type="Proteomes" id="UP000489600">
    <property type="component" value="Unassembled WGS sequence"/>
</dbReference>
<dbReference type="OrthoDB" id="1029782at2759"/>
<evidence type="ECO:0000313" key="2">
    <source>
        <dbReference type="EMBL" id="VVB06297.1"/>
    </source>
</evidence>
<dbReference type="InterPro" id="IPR055411">
    <property type="entry name" value="LRR_FXL15/At3g58940/PEG3-like"/>
</dbReference>
<sequence length="399" mass="45616">MIREGFRDFVNRTLTLQCDSRIEKFSLKCHIHEDREMAYVAPWIRNAVEHGITEMDISIKPHFEPGELLANIKTHREVSLSREFFTSKTLVKLTLGTRFTLEKLPPDVSLLALKSLFIDSIHFQYEDLCYVLLPGYPVLEDLVVRHKDYEALPCRISSQTIKRISVHYDCEFEIGSISSMAFDVPSLVSLDYSDCALPEYITVNLESLVEARLDLRCTKNVWIPDVWGLFYGIRNVETLHLTPNSVDVISQCLRDGIPLPVFNNLVNLSCGSKNKRSWKLLPYLLEQCPKLQTLIIQNLIGYTGDFYIPMHQVKFNNLEMDGYTTDVDIPLNQVKVLHILCYRGTAQELKRLKSLLRGRNCVELVRVEIAQGVGVDDGKILQTLGVSVSSKCKTEVEIF</sequence>
<comment type="caution">
    <text evidence="2">The sequence shown here is derived from an EMBL/GenBank/DDBJ whole genome shotgun (WGS) entry which is preliminary data.</text>
</comment>
<reference evidence="2" key="1">
    <citation type="submission" date="2019-07" db="EMBL/GenBank/DDBJ databases">
        <authorList>
            <person name="Dittberner H."/>
        </authorList>
    </citation>
    <scope>NUCLEOTIDE SEQUENCE [LARGE SCALE GENOMIC DNA]</scope>
</reference>
<dbReference type="EMBL" id="CABITT030000005">
    <property type="protein sequence ID" value="VVB06297.1"/>
    <property type="molecule type" value="Genomic_DNA"/>
</dbReference>
<proteinExistence type="predicted"/>